<dbReference type="STRING" id="15368.I1J2S5"/>
<dbReference type="KEGG" id="bdi:100839354"/>
<dbReference type="CDD" id="cd22160">
    <property type="entry name" value="F-box_AtFBL13-like"/>
    <property type="match status" value="1"/>
</dbReference>
<dbReference type="InterPro" id="IPR036047">
    <property type="entry name" value="F-box-like_dom_sf"/>
</dbReference>
<evidence type="ECO:0000256" key="1">
    <source>
        <dbReference type="SAM" id="MobiDB-lite"/>
    </source>
</evidence>
<name>I1J2S5_BRADI</name>
<dbReference type="SUPFAM" id="SSF81383">
    <property type="entry name" value="F-box domain"/>
    <property type="match status" value="1"/>
</dbReference>
<dbReference type="SUPFAM" id="SSF52058">
    <property type="entry name" value="L domain-like"/>
    <property type="match status" value="1"/>
</dbReference>
<dbReference type="PROSITE" id="PS50181">
    <property type="entry name" value="FBOX"/>
    <property type="match status" value="1"/>
</dbReference>
<proteinExistence type="predicted"/>
<keyword evidence="5" id="KW-1185">Reference proteome</keyword>
<evidence type="ECO:0000259" key="2">
    <source>
        <dbReference type="PROSITE" id="PS50181"/>
    </source>
</evidence>
<dbReference type="InterPro" id="IPR053772">
    <property type="entry name" value="At1g61320/At1g61330-like"/>
</dbReference>
<sequence length="482" mass="55739">MPNKKRKTSPGQQHEAAAKRKRIKRSKLQLISLPTDILFSVLSKLPLKEALRTSVLSTQWKHVWRGGCTKLDFTRKTILTKNERTTFTSRSRDDNRKMFIKRVNSIIRQHSGIGIEQFRVIQPLHNEHADYVDTWVNYAIESKAKELVLDMDWEAHGPEIVPYDFFSHSTNTNSYMHLNSLELNFVSLRLPADFTGFPNLTKLNLESVNITNEDTEHLLFICTLLVSLRIAHCKMLTSLRTRHLNKLKHLVVLTCPLLQEIELNCGITQLDYRGPIIPLALARSLRLTNICIKLSTKHSAIDFIFSEIPNTLHDLEVLTLRCTHIQRAVVPTRIFKFDSLRHLRLETIICRKKLDVLDLACLLEAAPFLEKFELHMVMNRDHRRYCLEDGELRRLPSYPHCHLNMVHITGFYGQKDQLELALYVLNNATMLKEMKVEISSTVHEPGKLFCASFRIYSDGYSVASEFLGREDHNNVVHILGSR</sequence>
<dbReference type="InterPro" id="IPR055357">
    <property type="entry name" value="LRR_At1g61320_AtMIF1"/>
</dbReference>
<evidence type="ECO:0000313" key="3">
    <source>
        <dbReference type="EMBL" id="KQJ85038.1"/>
    </source>
</evidence>
<dbReference type="HOGENOM" id="CLU_010721_3_5_1"/>
<gene>
    <name evidence="4" type="primary">LOC100839354</name>
    <name evidence="3" type="ORF">BRADI_5g24490v3</name>
</gene>
<reference evidence="3 4" key="1">
    <citation type="journal article" date="2010" name="Nature">
        <title>Genome sequencing and analysis of the model grass Brachypodium distachyon.</title>
        <authorList>
            <consortium name="International Brachypodium Initiative"/>
        </authorList>
    </citation>
    <scope>NUCLEOTIDE SEQUENCE [LARGE SCALE GENOMIC DNA]</scope>
    <source>
        <strain evidence="3">Bd21</strain>
        <strain evidence="4">cv. Bd21</strain>
    </source>
</reference>
<dbReference type="InterPro" id="IPR053781">
    <property type="entry name" value="F-box_AtFBL13-like"/>
</dbReference>
<dbReference type="Gene3D" id="3.80.10.10">
    <property type="entry name" value="Ribonuclease Inhibitor"/>
    <property type="match status" value="1"/>
</dbReference>
<dbReference type="Gramene" id="KQJ85038">
    <property type="protein sequence ID" value="KQJ85038"/>
    <property type="gene ID" value="BRADI_5g24490v3"/>
</dbReference>
<dbReference type="EMBL" id="CM000884">
    <property type="protein sequence ID" value="KQJ85038.1"/>
    <property type="molecule type" value="Genomic_DNA"/>
</dbReference>
<feature type="region of interest" description="Disordered" evidence="1">
    <location>
        <begin position="1"/>
        <end position="21"/>
    </location>
</feature>
<dbReference type="OrthoDB" id="778457at2759"/>
<evidence type="ECO:0000313" key="4">
    <source>
        <dbReference type="EnsemblPlants" id="KQJ85038"/>
    </source>
</evidence>
<dbReference type="Pfam" id="PF00646">
    <property type="entry name" value="F-box"/>
    <property type="match status" value="1"/>
</dbReference>
<accession>I1J2S5</accession>
<dbReference type="GeneID" id="100839354"/>
<dbReference type="Pfam" id="PF23622">
    <property type="entry name" value="LRR_At1g61320_AtMIF1"/>
    <property type="match status" value="1"/>
</dbReference>
<dbReference type="RefSeq" id="XP_003579406.1">
    <property type="nucleotide sequence ID" value="XM_003579358.3"/>
</dbReference>
<dbReference type="InterPro" id="IPR001810">
    <property type="entry name" value="F-box_dom"/>
</dbReference>
<protein>
    <recommendedName>
        <fullName evidence="2">F-box domain-containing protein</fullName>
    </recommendedName>
</protein>
<reference evidence="4" key="3">
    <citation type="submission" date="2018-08" db="UniProtKB">
        <authorList>
            <consortium name="EnsemblPlants"/>
        </authorList>
    </citation>
    <scope>IDENTIFICATION</scope>
    <source>
        <strain evidence="4">cv. Bd21</strain>
    </source>
</reference>
<dbReference type="ExpressionAtlas" id="I1J2S5">
    <property type="expression patterns" value="baseline"/>
</dbReference>
<dbReference type="Proteomes" id="UP000008810">
    <property type="component" value="Chromosome 5"/>
</dbReference>
<dbReference type="OMA" id="CTHIQRA"/>
<dbReference type="AlphaFoldDB" id="I1J2S5"/>
<evidence type="ECO:0000313" key="5">
    <source>
        <dbReference type="Proteomes" id="UP000008810"/>
    </source>
</evidence>
<reference evidence="3" key="2">
    <citation type="submission" date="2017-06" db="EMBL/GenBank/DDBJ databases">
        <title>WGS assembly of Brachypodium distachyon.</title>
        <authorList>
            <consortium name="The International Brachypodium Initiative"/>
            <person name="Lucas S."/>
            <person name="Harmon-Smith M."/>
            <person name="Lail K."/>
            <person name="Tice H."/>
            <person name="Grimwood J."/>
            <person name="Bruce D."/>
            <person name="Barry K."/>
            <person name="Shu S."/>
            <person name="Lindquist E."/>
            <person name="Wang M."/>
            <person name="Pitluck S."/>
            <person name="Vogel J.P."/>
            <person name="Garvin D.F."/>
            <person name="Mockler T.C."/>
            <person name="Schmutz J."/>
            <person name="Rokhsar D."/>
            <person name="Bevan M.W."/>
        </authorList>
    </citation>
    <scope>NUCLEOTIDE SEQUENCE</scope>
    <source>
        <strain evidence="3">Bd21</strain>
    </source>
</reference>
<dbReference type="EnsemblPlants" id="KQJ85038">
    <property type="protein sequence ID" value="KQJ85038"/>
    <property type="gene ID" value="BRADI_5g24490v3"/>
</dbReference>
<organism evidence="3">
    <name type="scientific">Brachypodium distachyon</name>
    <name type="common">Purple false brome</name>
    <name type="synonym">Trachynia distachya</name>
    <dbReference type="NCBI Taxonomy" id="15368"/>
    <lineage>
        <taxon>Eukaryota</taxon>
        <taxon>Viridiplantae</taxon>
        <taxon>Streptophyta</taxon>
        <taxon>Embryophyta</taxon>
        <taxon>Tracheophyta</taxon>
        <taxon>Spermatophyta</taxon>
        <taxon>Magnoliopsida</taxon>
        <taxon>Liliopsida</taxon>
        <taxon>Poales</taxon>
        <taxon>Poaceae</taxon>
        <taxon>BOP clade</taxon>
        <taxon>Pooideae</taxon>
        <taxon>Stipodae</taxon>
        <taxon>Brachypodieae</taxon>
        <taxon>Brachypodium</taxon>
    </lineage>
</organism>
<dbReference type="PANTHER" id="PTHR34145:SF61">
    <property type="entry name" value="OS07G0161500 PROTEIN"/>
    <property type="match status" value="1"/>
</dbReference>
<dbReference type="SMART" id="SM00256">
    <property type="entry name" value="FBOX"/>
    <property type="match status" value="1"/>
</dbReference>
<dbReference type="eggNOG" id="ENOG502RYMX">
    <property type="taxonomic scope" value="Eukaryota"/>
</dbReference>
<dbReference type="PANTHER" id="PTHR34145">
    <property type="entry name" value="OS02G0105600 PROTEIN"/>
    <property type="match status" value="1"/>
</dbReference>
<feature type="domain" description="F-box" evidence="2">
    <location>
        <begin position="27"/>
        <end position="76"/>
    </location>
</feature>
<dbReference type="InterPro" id="IPR032675">
    <property type="entry name" value="LRR_dom_sf"/>
</dbReference>